<organism evidence="8 9">
    <name type="scientific">Babesia duncani</name>
    <dbReference type="NCBI Taxonomy" id="323732"/>
    <lineage>
        <taxon>Eukaryota</taxon>
        <taxon>Sar</taxon>
        <taxon>Alveolata</taxon>
        <taxon>Apicomplexa</taxon>
        <taxon>Aconoidasida</taxon>
        <taxon>Piroplasmida</taxon>
        <taxon>Babesiidae</taxon>
        <taxon>Babesia</taxon>
    </lineage>
</organism>
<evidence type="ECO:0000256" key="1">
    <source>
        <dbReference type="ARBA" id="ARBA00004389"/>
    </source>
</evidence>
<feature type="compositionally biased region" description="Polar residues" evidence="6">
    <location>
        <begin position="72"/>
        <end position="87"/>
    </location>
</feature>
<proteinExistence type="predicted"/>
<feature type="region of interest" description="Disordered" evidence="6">
    <location>
        <begin position="54"/>
        <end position="88"/>
    </location>
</feature>
<keyword evidence="9" id="KW-1185">Reference proteome</keyword>
<keyword evidence="2" id="KW-0812">Transmembrane</keyword>
<dbReference type="Proteomes" id="UP001214638">
    <property type="component" value="Unassembled WGS sequence"/>
</dbReference>
<dbReference type="Pfam" id="PF09320">
    <property type="entry name" value="DUF1977"/>
    <property type="match status" value="1"/>
</dbReference>
<dbReference type="AlphaFoldDB" id="A0AAD9PNB4"/>
<keyword evidence="3" id="KW-0256">Endoplasmic reticulum</keyword>
<dbReference type="PROSITE" id="PS00636">
    <property type="entry name" value="DNAJ_1"/>
    <property type="match status" value="1"/>
</dbReference>
<name>A0AAD9PNB4_9APIC</name>
<keyword evidence="4" id="KW-1133">Transmembrane helix</keyword>
<evidence type="ECO:0000256" key="3">
    <source>
        <dbReference type="ARBA" id="ARBA00022824"/>
    </source>
</evidence>
<dbReference type="PRINTS" id="PR00625">
    <property type="entry name" value="JDOMAIN"/>
</dbReference>
<accession>A0AAD9PNB4</accession>
<dbReference type="KEGG" id="bdw:94335022"/>
<dbReference type="GeneID" id="94335022"/>
<dbReference type="PROSITE" id="PS50076">
    <property type="entry name" value="DNAJ_2"/>
    <property type="match status" value="1"/>
</dbReference>
<dbReference type="InterPro" id="IPR036869">
    <property type="entry name" value="J_dom_sf"/>
</dbReference>
<feature type="domain" description="J" evidence="7">
    <location>
        <begin position="99"/>
        <end position="163"/>
    </location>
</feature>
<evidence type="ECO:0000256" key="5">
    <source>
        <dbReference type="ARBA" id="ARBA00023136"/>
    </source>
</evidence>
<protein>
    <submittedName>
        <fullName evidence="8">Bifunctional DnaJ domain/Chaperone J-domain superfamily/DnaJ domain</fullName>
    </submittedName>
</protein>
<dbReference type="PANTHER" id="PTHR43908">
    <property type="entry name" value="AT29763P-RELATED"/>
    <property type="match status" value="1"/>
</dbReference>
<dbReference type="InterPro" id="IPR001623">
    <property type="entry name" value="DnaJ_domain"/>
</dbReference>
<dbReference type="GO" id="GO:0005789">
    <property type="term" value="C:endoplasmic reticulum membrane"/>
    <property type="evidence" value="ECO:0007669"/>
    <property type="project" value="UniProtKB-SubCell"/>
</dbReference>
<feature type="compositionally biased region" description="Basic and acidic residues" evidence="6">
    <location>
        <begin position="61"/>
        <end position="71"/>
    </location>
</feature>
<dbReference type="EMBL" id="JALLKP010000001">
    <property type="protein sequence ID" value="KAK2197721.1"/>
    <property type="molecule type" value="Genomic_DNA"/>
</dbReference>
<gene>
    <name evidence="8" type="ORF">BdWA1_000724</name>
</gene>
<dbReference type="InterPro" id="IPR015399">
    <property type="entry name" value="DUF1977_DnaJ-like"/>
</dbReference>
<evidence type="ECO:0000256" key="4">
    <source>
        <dbReference type="ARBA" id="ARBA00022989"/>
    </source>
</evidence>
<dbReference type="InterPro" id="IPR018253">
    <property type="entry name" value="DnaJ_domain_CS"/>
</dbReference>
<evidence type="ECO:0000256" key="2">
    <source>
        <dbReference type="ARBA" id="ARBA00022692"/>
    </source>
</evidence>
<dbReference type="SMART" id="SM00271">
    <property type="entry name" value="DnaJ"/>
    <property type="match status" value="1"/>
</dbReference>
<evidence type="ECO:0000313" key="8">
    <source>
        <dbReference type="EMBL" id="KAK2197721.1"/>
    </source>
</evidence>
<reference evidence="8" key="1">
    <citation type="journal article" date="2023" name="Nat. Microbiol.">
        <title>Babesia duncani multi-omics identifies virulence factors and drug targets.</title>
        <authorList>
            <person name="Singh P."/>
            <person name="Lonardi S."/>
            <person name="Liang Q."/>
            <person name="Vydyam P."/>
            <person name="Khabirova E."/>
            <person name="Fang T."/>
            <person name="Gihaz S."/>
            <person name="Thekkiniath J."/>
            <person name="Munshi M."/>
            <person name="Abel S."/>
            <person name="Ciampossin L."/>
            <person name="Batugedara G."/>
            <person name="Gupta M."/>
            <person name="Lu X.M."/>
            <person name="Lenz T."/>
            <person name="Chakravarty S."/>
            <person name="Cornillot E."/>
            <person name="Hu Y."/>
            <person name="Ma W."/>
            <person name="Gonzalez L.M."/>
            <person name="Sanchez S."/>
            <person name="Estrada K."/>
            <person name="Sanchez-Flores A."/>
            <person name="Montero E."/>
            <person name="Harb O.S."/>
            <person name="Le Roch K.G."/>
            <person name="Mamoun C.B."/>
        </authorList>
    </citation>
    <scope>NUCLEOTIDE SEQUENCE</scope>
    <source>
        <strain evidence="8">WA1</strain>
    </source>
</reference>
<dbReference type="RefSeq" id="XP_067804563.1">
    <property type="nucleotide sequence ID" value="XM_067945772.1"/>
</dbReference>
<comment type="caution">
    <text evidence="8">The sequence shown here is derived from an EMBL/GenBank/DDBJ whole genome shotgun (WGS) entry which is preliminary data.</text>
</comment>
<evidence type="ECO:0000259" key="7">
    <source>
        <dbReference type="PROSITE" id="PS50076"/>
    </source>
</evidence>
<dbReference type="SUPFAM" id="SSF46565">
    <property type="entry name" value="Chaperone J-domain"/>
    <property type="match status" value="1"/>
</dbReference>
<keyword evidence="5" id="KW-0472">Membrane</keyword>
<dbReference type="CDD" id="cd06257">
    <property type="entry name" value="DnaJ"/>
    <property type="match status" value="1"/>
</dbReference>
<evidence type="ECO:0000313" key="9">
    <source>
        <dbReference type="Proteomes" id="UP001214638"/>
    </source>
</evidence>
<dbReference type="Gene3D" id="1.10.287.110">
    <property type="entry name" value="DnaJ domain"/>
    <property type="match status" value="1"/>
</dbReference>
<dbReference type="Pfam" id="PF00226">
    <property type="entry name" value="DnaJ"/>
    <property type="match status" value="1"/>
</dbReference>
<evidence type="ECO:0000256" key="6">
    <source>
        <dbReference type="SAM" id="MobiDB-lite"/>
    </source>
</evidence>
<comment type="subcellular location">
    <subcellularLocation>
        <location evidence="1">Endoplasmic reticulum membrane</location>
        <topology evidence="1">Single-pass membrane protein</topology>
    </subcellularLocation>
</comment>
<dbReference type="InterPro" id="IPR051100">
    <property type="entry name" value="DnaJ_subfamily_B/C"/>
</dbReference>
<sequence>MDANKDEANKCCKLAKAAMLRKDYGKAIKFLRKANSMYPSDEYRALITQCEKATPAAEPKPMNEHNQHQRETPNINGATSSSATPEQESVCKQVIKAKDYYDMLNVSHSATTDDIKRAYKKLALKLHPDKNPHPQASEAFKKLSQAFQCLSNTDSRRQYDISGCDSQQGQSMHAGHGGGMTPEEIFAAFFGYDPFGQSRGNNFRVNRTFVFNHPRQPQPQPSSPSFLRLIPFFFVLACIWLLHFGHEPVAVFDYERSYKYNQKVTTNLNGVVYYVDKSSFDRDFPVNSVRRFQLEYEVDFRYFDKLCSKQKMELQRKLYSHVASFSFPPKELYETPKSCTILGSLKERYSKAIMQSNQIKG</sequence>